<keyword evidence="4" id="KW-0804">Transcription</keyword>
<protein>
    <submittedName>
        <fullName evidence="7">DNA-directed RNA polymerase sigma-70 factor</fullName>
    </submittedName>
</protein>
<dbReference type="GO" id="GO:0016987">
    <property type="term" value="F:sigma factor activity"/>
    <property type="evidence" value="ECO:0007669"/>
    <property type="project" value="UniProtKB-KW"/>
</dbReference>
<dbReference type="Gene3D" id="1.10.10.10">
    <property type="entry name" value="Winged helix-like DNA-binding domain superfamily/Winged helix DNA-binding domain"/>
    <property type="match status" value="1"/>
</dbReference>
<evidence type="ECO:0000259" key="5">
    <source>
        <dbReference type="Pfam" id="PF04542"/>
    </source>
</evidence>
<dbReference type="Gene3D" id="1.10.1740.10">
    <property type="match status" value="1"/>
</dbReference>
<dbReference type="PANTHER" id="PTHR43133:SF51">
    <property type="entry name" value="RNA POLYMERASE SIGMA FACTOR"/>
    <property type="match status" value="1"/>
</dbReference>
<evidence type="ECO:0000256" key="2">
    <source>
        <dbReference type="ARBA" id="ARBA00023015"/>
    </source>
</evidence>
<evidence type="ECO:0000256" key="3">
    <source>
        <dbReference type="ARBA" id="ARBA00023082"/>
    </source>
</evidence>
<dbReference type="InterPro" id="IPR013325">
    <property type="entry name" value="RNA_pol_sigma_r2"/>
</dbReference>
<dbReference type="InterPro" id="IPR014284">
    <property type="entry name" value="RNA_pol_sigma-70_dom"/>
</dbReference>
<accession>A0A5C6M3X8</accession>
<sequence>MATEDQKRIEEFRGYLHALARLQLSARPWLAGKLDSSDLVQKTFVRAYEHCEQYRGGSDAELAGWLRQILNRVLANELRHWGQARRNVGAEQSLEQELDASGYRLDQMLQADQTSVSQRVQRGERAERLAEAIECLPEEQRVVVLARHCRGLGLQEIAEETGRTAASVAGLLRRGLATLREQLGEELS</sequence>
<dbReference type="PANTHER" id="PTHR43133">
    <property type="entry name" value="RNA POLYMERASE ECF-TYPE SIGMA FACTO"/>
    <property type="match status" value="1"/>
</dbReference>
<evidence type="ECO:0000313" key="7">
    <source>
        <dbReference type="EMBL" id="TWW09396.1"/>
    </source>
</evidence>
<dbReference type="Pfam" id="PF08281">
    <property type="entry name" value="Sigma70_r4_2"/>
    <property type="match status" value="1"/>
</dbReference>
<keyword evidence="8" id="KW-1185">Reference proteome</keyword>
<dbReference type="Proteomes" id="UP000321083">
    <property type="component" value="Unassembled WGS sequence"/>
</dbReference>
<dbReference type="InterPro" id="IPR036388">
    <property type="entry name" value="WH-like_DNA-bd_sf"/>
</dbReference>
<name>A0A5C6M3X8_9PLAN</name>
<dbReference type="EMBL" id="SRHE01000287">
    <property type="protein sequence ID" value="TWW09396.1"/>
    <property type="molecule type" value="Genomic_DNA"/>
</dbReference>
<dbReference type="NCBIfam" id="TIGR02937">
    <property type="entry name" value="sigma70-ECF"/>
    <property type="match status" value="1"/>
</dbReference>
<dbReference type="InterPro" id="IPR007627">
    <property type="entry name" value="RNA_pol_sigma70_r2"/>
</dbReference>
<evidence type="ECO:0000259" key="6">
    <source>
        <dbReference type="Pfam" id="PF08281"/>
    </source>
</evidence>
<dbReference type="SUPFAM" id="SSF88946">
    <property type="entry name" value="Sigma2 domain of RNA polymerase sigma factors"/>
    <property type="match status" value="1"/>
</dbReference>
<evidence type="ECO:0000256" key="1">
    <source>
        <dbReference type="ARBA" id="ARBA00010641"/>
    </source>
</evidence>
<dbReference type="GO" id="GO:0006352">
    <property type="term" value="P:DNA-templated transcription initiation"/>
    <property type="evidence" value="ECO:0007669"/>
    <property type="project" value="InterPro"/>
</dbReference>
<keyword evidence="3" id="KW-0731">Sigma factor</keyword>
<dbReference type="CDD" id="cd06171">
    <property type="entry name" value="Sigma70_r4"/>
    <property type="match status" value="1"/>
</dbReference>
<dbReference type="SUPFAM" id="SSF88659">
    <property type="entry name" value="Sigma3 and sigma4 domains of RNA polymerase sigma factors"/>
    <property type="match status" value="1"/>
</dbReference>
<dbReference type="GO" id="GO:0003677">
    <property type="term" value="F:DNA binding"/>
    <property type="evidence" value="ECO:0007669"/>
    <property type="project" value="InterPro"/>
</dbReference>
<reference evidence="7 8" key="1">
    <citation type="submission" date="2019-08" db="EMBL/GenBank/DDBJ databases">
        <title>100 year-old enigma solved: identification of Planctomyces bekefii, the type genus and species of the phylum Planctomycetes.</title>
        <authorList>
            <person name="Svetlana D.N."/>
            <person name="Overmann J."/>
        </authorList>
    </citation>
    <scope>NUCLEOTIDE SEQUENCE [LARGE SCALE GENOMIC DNA]</scope>
    <source>
        <strain evidence="7">Phe10_nw2017</strain>
    </source>
</reference>
<dbReference type="InterPro" id="IPR013249">
    <property type="entry name" value="RNA_pol_sigma70_r4_t2"/>
</dbReference>
<comment type="caution">
    <text evidence="7">The sequence shown here is derived from an EMBL/GenBank/DDBJ whole genome shotgun (WGS) entry which is preliminary data.</text>
</comment>
<dbReference type="AlphaFoldDB" id="A0A5C6M3X8"/>
<evidence type="ECO:0000256" key="4">
    <source>
        <dbReference type="ARBA" id="ARBA00023163"/>
    </source>
</evidence>
<dbReference type="GO" id="GO:0000428">
    <property type="term" value="C:DNA-directed RNA polymerase complex"/>
    <property type="evidence" value="ECO:0007669"/>
    <property type="project" value="UniProtKB-KW"/>
</dbReference>
<gene>
    <name evidence="7" type="ORF">E3A20_14750</name>
</gene>
<dbReference type="InterPro" id="IPR039425">
    <property type="entry name" value="RNA_pol_sigma-70-like"/>
</dbReference>
<keyword evidence="2" id="KW-0805">Transcription regulation</keyword>
<proteinExistence type="inferred from homology"/>
<feature type="domain" description="RNA polymerase sigma-70 region 2" evidence="5">
    <location>
        <begin position="29"/>
        <end position="79"/>
    </location>
</feature>
<dbReference type="InterPro" id="IPR013324">
    <property type="entry name" value="RNA_pol_sigma_r3/r4-like"/>
</dbReference>
<dbReference type="Pfam" id="PF04542">
    <property type="entry name" value="Sigma70_r2"/>
    <property type="match status" value="1"/>
</dbReference>
<keyword evidence="7" id="KW-0240">DNA-directed RNA polymerase</keyword>
<reference evidence="7 8" key="2">
    <citation type="submission" date="2019-08" db="EMBL/GenBank/DDBJ databases">
        <authorList>
            <person name="Henke P."/>
        </authorList>
    </citation>
    <scope>NUCLEOTIDE SEQUENCE [LARGE SCALE GENOMIC DNA]</scope>
    <source>
        <strain evidence="7">Phe10_nw2017</strain>
    </source>
</reference>
<comment type="similarity">
    <text evidence="1">Belongs to the sigma-70 factor family. ECF subfamily.</text>
</comment>
<evidence type="ECO:0000313" key="8">
    <source>
        <dbReference type="Proteomes" id="UP000321083"/>
    </source>
</evidence>
<feature type="domain" description="RNA polymerase sigma factor 70 region 4 type 2" evidence="6">
    <location>
        <begin position="127"/>
        <end position="179"/>
    </location>
</feature>
<organism evidence="7 8">
    <name type="scientific">Planctomyces bekefii</name>
    <dbReference type="NCBI Taxonomy" id="1653850"/>
    <lineage>
        <taxon>Bacteria</taxon>
        <taxon>Pseudomonadati</taxon>
        <taxon>Planctomycetota</taxon>
        <taxon>Planctomycetia</taxon>
        <taxon>Planctomycetales</taxon>
        <taxon>Planctomycetaceae</taxon>
        <taxon>Planctomyces</taxon>
    </lineage>
</organism>